<dbReference type="AlphaFoldDB" id="A0A6B0UST0"/>
<proteinExistence type="predicted"/>
<name>A0A6B0UST0_IXORI</name>
<dbReference type="EMBL" id="GIFC01010659">
    <property type="protein sequence ID" value="MXU92742.1"/>
    <property type="molecule type" value="Transcribed_RNA"/>
</dbReference>
<protein>
    <submittedName>
        <fullName evidence="1">Putative secreted protein</fullName>
    </submittedName>
</protein>
<evidence type="ECO:0000313" key="1">
    <source>
        <dbReference type="EMBL" id="MXU92742.1"/>
    </source>
</evidence>
<reference evidence="1" key="1">
    <citation type="submission" date="2019-12" db="EMBL/GenBank/DDBJ databases">
        <title>An insight into the sialome of adult female Ixodes ricinus ticks feeding for 6 days.</title>
        <authorList>
            <person name="Perner J."/>
            <person name="Ribeiro J.M.C."/>
        </authorList>
    </citation>
    <scope>NUCLEOTIDE SEQUENCE</scope>
    <source>
        <strain evidence="1">Semi-engorged</strain>
        <tissue evidence="1">Salivary glands</tissue>
    </source>
</reference>
<accession>A0A6B0UST0</accession>
<sequence>MLYIKWRSTWARASLTGILTWSVRSRSGTTFISFLTRQDHERSFRNSHPLVIFYCVCAIKQIAMVCRCAADTTHSFCLLCCAPLSACMTEARCASLSFVLARMCAYKLLVSEFCTKARAAEPRDLGFNPHPGPFRSG</sequence>
<organism evidence="1">
    <name type="scientific">Ixodes ricinus</name>
    <name type="common">Common tick</name>
    <name type="synonym">Acarus ricinus</name>
    <dbReference type="NCBI Taxonomy" id="34613"/>
    <lineage>
        <taxon>Eukaryota</taxon>
        <taxon>Metazoa</taxon>
        <taxon>Ecdysozoa</taxon>
        <taxon>Arthropoda</taxon>
        <taxon>Chelicerata</taxon>
        <taxon>Arachnida</taxon>
        <taxon>Acari</taxon>
        <taxon>Parasitiformes</taxon>
        <taxon>Ixodida</taxon>
        <taxon>Ixodoidea</taxon>
        <taxon>Ixodidae</taxon>
        <taxon>Ixodinae</taxon>
        <taxon>Ixodes</taxon>
    </lineage>
</organism>